<feature type="chain" id="PRO_5011467912" description="Lectin-like protein BA14k" evidence="1">
    <location>
        <begin position="28"/>
        <end position="148"/>
    </location>
</feature>
<keyword evidence="1" id="KW-0732">Signal</keyword>
<dbReference type="AlphaFoldDB" id="A0A1H4S072"/>
<dbReference type="RefSeq" id="WP_092115089.1">
    <property type="nucleotide sequence ID" value="NZ_FNTH01000001.1"/>
</dbReference>
<gene>
    <name evidence="2" type="ORF">SAMN05444164_1677</name>
</gene>
<organism evidence="2 3">
    <name type="scientific">Bradyrhizobium erythrophlei</name>
    <dbReference type="NCBI Taxonomy" id="1437360"/>
    <lineage>
        <taxon>Bacteria</taxon>
        <taxon>Pseudomonadati</taxon>
        <taxon>Pseudomonadota</taxon>
        <taxon>Alphaproteobacteria</taxon>
        <taxon>Hyphomicrobiales</taxon>
        <taxon>Nitrobacteraceae</taxon>
        <taxon>Bradyrhizobium</taxon>
    </lineage>
</organism>
<accession>A0A1H4S072</accession>
<dbReference type="OrthoDB" id="8265267at2"/>
<proteinExistence type="predicted"/>
<reference evidence="2 3" key="1">
    <citation type="submission" date="2016-10" db="EMBL/GenBank/DDBJ databases">
        <authorList>
            <person name="de Groot N.N."/>
        </authorList>
    </citation>
    <scope>NUCLEOTIDE SEQUENCE [LARGE SCALE GENOMIC DNA]</scope>
    <source>
        <strain evidence="2 3">MT12</strain>
    </source>
</reference>
<name>A0A1H4S072_9BRAD</name>
<evidence type="ECO:0000256" key="1">
    <source>
        <dbReference type="SAM" id="SignalP"/>
    </source>
</evidence>
<feature type="signal peptide" evidence="1">
    <location>
        <begin position="1"/>
        <end position="27"/>
    </location>
</feature>
<evidence type="ECO:0008006" key="4">
    <source>
        <dbReference type="Google" id="ProtNLM"/>
    </source>
</evidence>
<evidence type="ECO:0000313" key="2">
    <source>
        <dbReference type="EMBL" id="SEC37241.1"/>
    </source>
</evidence>
<protein>
    <recommendedName>
        <fullName evidence="4">Lectin-like protein BA14k</fullName>
    </recommendedName>
</protein>
<evidence type="ECO:0000313" key="3">
    <source>
        <dbReference type="Proteomes" id="UP000198992"/>
    </source>
</evidence>
<dbReference type="Proteomes" id="UP000198992">
    <property type="component" value="Unassembled WGS sequence"/>
</dbReference>
<dbReference type="EMBL" id="FNTH01000001">
    <property type="protein sequence ID" value="SEC37241.1"/>
    <property type="molecule type" value="Genomic_DNA"/>
</dbReference>
<sequence>MTQPRIHGGFLGAAVLLASVLAGPAMAQQTIGTAARCSNANPDARCQAMGSDATYRHRTYRRDRDWQNPGWQDSYNRVDPGPFGPVDAAAGVVGGAVGTAAAIATAPFGGPDYARTPIGGEEYARQNGFVCTPGTWFRGSDGLRHPCQ</sequence>